<keyword evidence="1" id="KW-1133">Transmembrane helix</keyword>
<keyword evidence="1" id="KW-0812">Transmembrane</keyword>
<dbReference type="Proteomes" id="UP001303046">
    <property type="component" value="Unassembled WGS sequence"/>
</dbReference>
<accession>A0ABR1EAG2</accession>
<comment type="caution">
    <text evidence="2">The sequence shown here is derived from an EMBL/GenBank/DDBJ whole genome shotgun (WGS) entry which is preliminary data.</text>
</comment>
<evidence type="ECO:0000313" key="3">
    <source>
        <dbReference type="Proteomes" id="UP001303046"/>
    </source>
</evidence>
<name>A0ABR1EAG2_NECAM</name>
<proteinExistence type="predicted"/>
<reference evidence="2 3" key="1">
    <citation type="submission" date="2023-08" db="EMBL/GenBank/DDBJ databases">
        <title>A Necator americanus chromosomal reference genome.</title>
        <authorList>
            <person name="Ilik V."/>
            <person name="Petrzelkova K.J."/>
            <person name="Pardy F."/>
            <person name="Fuh T."/>
            <person name="Niatou-Singa F.S."/>
            <person name="Gouil Q."/>
            <person name="Baker L."/>
            <person name="Ritchie M.E."/>
            <person name="Jex A.R."/>
            <person name="Gazzola D."/>
            <person name="Li H."/>
            <person name="Toshio Fujiwara R."/>
            <person name="Zhan B."/>
            <person name="Aroian R.V."/>
            <person name="Pafco B."/>
            <person name="Schwarz E.M."/>
        </authorList>
    </citation>
    <scope>NUCLEOTIDE SEQUENCE [LARGE SCALE GENOMIC DNA]</scope>
    <source>
        <strain evidence="2 3">Aroian</strain>
        <tissue evidence="2">Whole animal</tissue>
    </source>
</reference>
<protein>
    <submittedName>
        <fullName evidence="2">Uncharacterized protein</fullName>
    </submittedName>
</protein>
<sequence>MHMQQDFLVGCSGKSRNSYFLMSQTALSPLSVMIFYVFVASPSMEFSDTRWCEHLQESKNTVRCYRIEREIMCSFLGNRQLYGRGTNSRIQQEIKNCLGKYVQIIFMSSDV</sequence>
<keyword evidence="3" id="KW-1185">Reference proteome</keyword>
<keyword evidence="1" id="KW-0472">Membrane</keyword>
<evidence type="ECO:0000313" key="2">
    <source>
        <dbReference type="EMBL" id="KAK6759636.1"/>
    </source>
</evidence>
<organism evidence="2 3">
    <name type="scientific">Necator americanus</name>
    <name type="common">Human hookworm</name>
    <dbReference type="NCBI Taxonomy" id="51031"/>
    <lineage>
        <taxon>Eukaryota</taxon>
        <taxon>Metazoa</taxon>
        <taxon>Ecdysozoa</taxon>
        <taxon>Nematoda</taxon>
        <taxon>Chromadorea</taxon>
        <taxon>Rhabditida</taxon>
        <taxon>Rhabditina</taxon>
        <taxon>Rhabditomorpha</taxon>
        <taxon>Strongyloidea</taxon>
        <taxon>Ancylostomatidae</taxon>
        <taxon>Bunostominae</taxon>
        <taxon>Necator</taxon>
    </lineage>
</organism>
<feature type="transmembrane region" description="Helical" evidence="1">
    <location>
        <begin position="20"/>
        <end position="40"/>
    </location>
</feature>
<evidence type="ECO:0000256" key="1">
    <source>
        <dbReference type="SAM" id="Phobius"/>
    </source>
</evidence>
<dbReference type="EMBL" id="JAVFWL010000006">
    <property type="protein sequence ID" value="KAK6759636.1"/>
    <property type="molecule type" value="Genomic_DNA"/>
</dbReference>
<gene>
    <name evidence="2" type="primary">Necator_chrX.g21463</name>
    <name evidence="2" type="ORF">RB195_021302</name>
</gene>